<dbReference type="SUPFAM" id="SSF53067">
    <property type="entry name" value="Actin-like ATPase domain"/>
    <property type="match status" value="2"/>
</dbReference>
<comment type="caution">
    <text evidence="6">The sequence shown here is derived from an EMBL/GenBank/DDBJ whole genome shotgun (WGS) entry which is preliminary data.</text>
</comment>
<gene>
    <name evidence="6" type="ORF">LQ567_10050</name>
</gene>
<dbReference type="Pfam" id="PF02782">
    <property type="entry name" value="FGGY_C"/>
    <property type="match status" value="1"/>
</dbReference>
<evidence type="ECO:0000256" key="1">
    <source>
        <dbReference type="ARBA" id="ARBA00009156"/>
    </source>
</evidence>
<feature type="domain" description="Carbohydrate kinase FGGY N-terminal" evidence="4">
    <location>
        <begin position="8"/>
        <end position="245"/>
    </location>
</feature>
<dbReference type="InterPro" id="IPR043129">
    <property type="entry name" value="ATPase_NBD"/>
</dbReference>
<evidence type="ECO:0000259" key="4">
    <source>
        <dbReference type="Pfam" id="PF00370"/>
    </source>
</evidence>
<dbReference type="CDD" id="cd07798">
    <property type="entry name" value="ASKHA_NBD_FGGY_YoaC-like"/>
    <property type="match status" value="1"/>
</dbReference>
<evidence type="ECO:0000256" key="3">
    <source>
        <dbReference type="ARBA" id="ARBA00022777"/>
    </source>
</evidence>
<keyword evidence="3 6" id="KW-0418">Kinase</keyword>
<dbReference type="InterPro" id="IPR050406">
    <property type="entry name" value="FGGY_Carb_Kinase"/>
</dbReference>
<dbReference type="InterPro" id="IPR018485">
    <property type="entry name" value="FGGY_C"/>
</dbReference>
<dbReference type="PIRSF" id="PIRSF000538">
    <property type="entry name" value="GlpK"/>
    <property type="match status" value="1"/>
</dbReference>
<accession>A0ABS8PPT5</accession>
<dbReference type="Proteomes" id="UP001199816">
    <property type="component" value="Unassembled WGS sequence"/>
</dbReference>
<protein>
    <submittedName>
        <fullName evidence="6">Sugar kinase</fullName>
    </submittedName>
</protein>
<dbReference type="PANTHER" id="PTHR43095:SF2">
    <property type="entry name" value="GLUCONOKINASE"/>
    <property type="match status" value="1"/>
</dbReference>
<organism evidence="6 7">
    <name type="scientific">Niabella pedocola</name>
    <dbReference type="NCBI Taxonomy" id="1752077"/>
    <lineage>
        <taxon>Bacteria</taxon>
        <taxon>Pseudomonadati</taxon>
        <taxon>Bacteroidota</taxon>
        <taxon>Chitinophagia</taxon>
        <taxon>Chitinophagales</taxon>
        <taxon>Chitinophagaceae</taxon>
        <taxon>Niabella</taxon>
    </lineage>
</organism>
<evidence type="ECO:0000313" key="7">
    <source>
        <dbReference type="Proteomes" id="UP001199816"/>
    </source>
</evidence>
<evidence type="ECO:0000259" key="5">
    <source>
        <dbReference type="Pfam" id="PF02782"/>
    </source>
</evidence>
<sequence length="480" mass="53501">MALTNAHLIIDFGTGNLRAAVISVNGAVLGVAREDIPYIRDTRYADSIYFDPQVLWERILELTTTALKQAGSVHILAITATSQREGIVVLDPAGEPVVGMPNIDHRGRDWESLIADKEQVYRLAGRYPTSLFSAFKLVGLREGRKEWWQQLDTFLSISDWIEYMFCGVEHYEHSQASETLLYDVDQKAWSESLCTLFSFPLSLLPPLMHSGTILGKIRQPLAEALSIDPEAKVIVGGADTQLAVLSTRAHAGDTVIVSGTTTPIIKLSASYDLDAQQRTWTGRYIDADSYMVEANAGVTGLNYQRLKKIFYPNEGYEVIEEELRSVTDFQCVASLGSLVADEKKPLVKGGFIFNTPVNHELSRAGMVWATLWDIACSIFENYKTLVSVTPNEQSYIWTCGGGMESKMLRQFIADLTGKEVRIRDHYRHASVVGGMMICNSALGIATAQTDVYEQVLPTGTTHTHFYDSWKAHRELLKKIF</sequence>
<dbReference type="EMBL" id="JAJNEC010000005">
    <property type="protein sequence ID" value="MCD2423105.1"/>
    <property type="molecule type" value="Genomic_DNA"/>
</dbReference>
<keyword evidence="2" id="KW-0808">Transferase</keyword>
<name>A0ABS8PPT5_9BACT</name>
<dbReference type="GO" id="GO:0016301">
    <property type="term" value="F:kinase activity"/>
    <property type="evidence" value="ECO:0007669"/>
    <property type="project" value="UniProtKB-KW"/>
</dbReference>
<evidence type="ECO:0000313" key="6">
    <source>
        <dbReference type="EMBL" id="MCD2423105.1"/>
    </source>
</evidence>
<dbReference type="PANTHER" id="PTHR43095">
    <property type="entry name" value="SUGAR KINASE"/>
    <property type="match status" value="1"/>
</dbReference>
<comment type="similarity">
    <text evidence="1">Belongs to the FGGY kinase family.</text>
</comment>
<evidence type="ECO:0000256" key="2">
    <source>
        <dbReference type="ARBA" id="ARBA00022679"/>
    </source>
</evidence>
<dbReference type="InterPro" id="IPR018484">
    <property type="entry name" value="FGGY_N"/>
</dbReference>
<dbReference type="Pfam" id="PF00370">
    <property type="entry name" value="FGGY_N"/>
    <property type="match status" value="1"/>
</dbReference>
<dbReference type="InterPro" id="IPR000577">
    <property type="entry name" value="Carb_kinase_FGGY"/>
</dbReference>
<dbReference type="Gene3D" id="3.30.420.40">
    <property type="match status" value="2"/>
</dbReference>
<keyword evidence="7" id="KW-1185">Reference proteome</keyword>
<dbReference type="RefSeq" id="WP_231004373.1">
    <property type="nucleotide sequence ID" value="NZ_JAJNEC010000005.1"/>
</dbReference>
<reference evidence="6 7" key="1">
    <citation type="submission" date="2021-11" db="EMBL/GenBank/DDBJ databases">
        <title>Genomic of Niabella pedocola.</title>
        <authorList>
            <person name="Wu T."/>
        </authorList>
    </citation>
    <scope>NUCLEOTIDE SEQUENCE [LARGE SCALE GENOMIC DNA]</scope>
    <source>
        <strain evidence="6 7">JCM 31011</strain>
    </source>
</reference>
<feature type="domain" description="Carbohydrate kinase FGGY C-terminal" evidence="5">
    <location>
        <begin position="350"/>
        <end position="441"/>
    </location>
</feature>
<proteinExistence type="inferred from homology"/>